<feature type="domain" description="Glycosyltransferase 2-like" evidence="5">
    <location>
        <begin position="2"/>
        <end position="165"/>
    </location>
</feature>
<keyword evidence="4" id="KW-1133">Transmembrane helix</keyword>
<dbReference type="Pfam" id="PF00535">
    <property type="entry name" value="Glycos_transf_2"/>
    <property type="match status" value="1"/>
</dbReference>
<dbReference type="SUPFAM" id="SSF53448">
    <property type="entry name" value="Nucleotide-diphospho-sugar transferases"/>
    <property type="match status" value="1"/>
</dbReference>
<dbReference type="InterPro" id="IPR001173">
    <property type="entry name" value="Glyco_trans_2-like"/>
</dbReference>
<keyword evidence="4" id="KW-0812">Transmembrane</keyword>
<proteinExistence type="inferred from homology"/>
<accession>A0ABS5VN35</accession>
<evidence type="ECO:0000256" key="2">
    <source>
        <dbReference type="ARBA" id="ARBA00022676"/>
    </source>
</evidence>
<keyword evidence="3 6" id="KW-0808">Transferase</keyword>
<keyword evidence="4" id="KW-0472">Membrane</keyword>
<dbReference type="GO" id="GO:0016757">
    <property type="term" value="F:glycosyltransferase activity"/>
    <property type="evidence" value="ECO:0007669"/>
    <property type="project" value="UniProtKB-KW"/>
</dbReference>
<feature type="transmembrane region" description="Helical" evidence="4">
    <location>
        <begin position="291"/>
        <end position="316"/>
    </location>
</feature>
<dbReference type="InterPro" id="IPR029044">
    <property type="entry name" value="Nucleotide-diphossugar_trans"/>
</dbReference>
<evidence type="ECO:0000256" key="4">
    <source>
        <dbReference type="SAM" id="Phobius"/>
    </source>
</evidence>
<evidence type="ECO:0000259" key="5">
    <source>
        <dbReference type="Pfam" id="PF00535"/>
    </source>
</evidence>
<dbReference type="PANTHER" id="PTHR43630:SF1">
    <property type="entry name" value="POLY-BETA-1,6-N-ACETYL-D-GLUCOSAMINE SYNTHASE"/>
    <property type="match status" value="1"/>
</dbReference>
<sequence>MVCAHDEEENLRELVPLLLNQNYPEFEVIIVNDRSNDDTYDFLLEETRNHPKVKMVNVKATPEHVNSKKYAITLGIRAATHEWILLTDADCRPQNENWINAVSTNFEDNKQFVLGFSPYIAKPGFLNMFIRFESIITALQYLSFAWMKNPYMGVGRNLAYRKSLFLEKKGFNNMLHVMGGDDDLFVNEHANGKNTAVAVSADAIVHSVAKTTWRSFFRQKIRHLKVGKRYKFGHKFLLGIFKFTWLLTWAVGLPLMFLYEYYYFIIIAFVIRWSIMAWSTKALLKKTGLLFSLWMIPILDFVYPIYYISAGLAALFTKRVQWKN</sequence>
<name>A0ABS5VN35_9BACT</name>
<dbReference type="EMBL" id="JAHESD010000003">
    <property type="protein sequence ID" value="MBT1702154.1"/>
    <property type="molecule type" value="Genomic_DNA"/>
</dbReference>
<evidence type="ECO:0000313" key="7">
    <source>
        <dbReference type="Proteomes" id="UP000772618"/>
    </source>
</evidence>
<dbReference type="PANTHER" id="PTHR43630">
    <property type="entry name" value="POLY-BETA-1,6-N-ACETYL-D-GLUCOSAMINE SYNTHASE"/>
    <property type="match status" value="1"/>
</dbReference>
<evidence type="ECO:0000256" key="3">
    <source>
        <dbReference type="ARBA" id="ARBA00022679"/>
    </source>
</evidence>
<organism evidence="6 7">
    <name type="scientific">Chryseosolibacter indicus</name>
    <dbReference type="NCBI Taxonomy" id="2782351"/>
    <lineage>
        <taxon>Bacteria</taxon>
        <taxon>Pseudomonadati</taxon>
        <taxon>Bacteroidota</taxon>
        <taxon>Cytophagia</taxon>
        <taxon>Cytophagales</taxon>
        <taxon>Chryseotaleaceae</taxon>
        <taxon>Chryseosolibacter</taxon>
    </lineage>
</organism>
<evidence type="ECO:0000313" key="6">
    <source>
        <dbReference type="EMBL" id="MBT1702154.1"/>
    </source>
</evidence>
<dbReference type="Proteomes" id="UP000772618">
    <property type="component" value="Unassembled WGS sequence"/>
</dbReference>
<dbReference type="EC" id="2.4.-.-" evidence="6"/>
<comment type="similarity">
    <text evidence="1">Belongs to the glycosyltransferase 2 family.</text>
</comment>
<dbReference type="Gene3D" id="3.90.550.10">
    <property type="entry name" value="Spore Coat Polysaccharide Biosynthesis Protein SpsA, Chain A"/>
    <property type="match status" value="1"/>
</dbReference>
<comment type="caution">
    <text evidence="6">The sequence shown here is derived from an EMBL/GenBank/DDBJ whole genome shotgun (WGS) entry which is preliminary data.</text>
</comment>
<protein>
    <submittedName>
        <fullName evidence="6">Glycosyltransferase</fullName>
        <ecNumber evidence="6">2.4.-.-</ecNumber>
    </submittedName>
</protein>
<reference evidence="6 7" key="1">
    <citation type="submission" date="2021-05" db="EMBL/GenBank/DDBJ databases">
        <title>A Polyphasic approach of four new species of the genus Ohtaekwangia: Ohtaekwangia histidinii sp. nov., Ohtaekwangia cretensis sp. nov., Ohtaekwangia indiensis sp. nov., Ohtaekwangia reichenbachii sp. nov. from diverse environment.</title>
        <authorList>
            <person name="Octaviana S."/>
        </authorList>
    </citation>
    <scope>NUCLEOTIDE SEQUENCE [LARGE SCALE GENOMIC DNA]</scope>
    <source>
        <strain evidence="6 7">PWU20</strain>
    </source>
</reference>
<keyword evidence="2 6" id="KW-0328">Glycosyltransferase</keyword>
<keyword evidence="7" id="KW-1185">Reference proteome</keyword>
<evidence type="ECO:0000256" key="1">
    <source>
        <dbReference type="ARBA" id="ARBA00006739"/>
    </source>
</evidence>
<gene>
    <name evidence="6" type="ORF">KK060_02630</name>
</gene>